<dbReference type="PANTHER" id="PTHR30250">
    <property type="entry name" value="PST FAMILY PREDICTED COLANIC ACID TRANSPORTER"/>
    <property type="match status" value="1"/>
</dbReference>
<keyword evidence="2" id="KW-1003">Cell membrane</keyword>
<keyword evidence="3 6" id="KW-0812">Transmembrane</keyword>
<dbReference type="GO" id="GO:0005886">
    <property type="term" value="C:plasma membrane"/>
    <property type="evidence" value="ECO:0007669"/>
    <property type="project" value="UniProtKB-SubCell"/>
</dbReference>
<reference evidence="7 8" key="1">
    <citation type="submission" date="2015-10" db="EMBL/GenBank/DDBJ databases">
        <title>Draft Genome Sequence of Chlorobium limicola strain Frasassi Growing under Artificial Lighting in the Frasassi Cave System.</title>
        <authorList>
            <person name="Mansor M."/>
            <person name="Macalady J."/>
        </authorList>
    </citation>
    <scope>NUCLEOTIDE SEQUENCE [LARGE SCALE GENOMIC DNA]</scope>
    <source>
        <strain evidence="7 8">Frasassi</strain>
    </source>
</reference>
<comment type="caution">
    <text evidence="7">The sequence shown here is derived from an EMBL/GenBank/DDBJ whole genome shotgun (WGS) entry which is preliminary data.</text>
</comment>
<evidence type="ECO:0000313" key="8">
    <source>
        <dbReference type="Proteomes" id="UP000053937"/>
    </source>
</evidence>
<dbReference type="PANTHER" id="PTHR30250:SF26">
    <property type="entry name" value="PSMA PROTEIN"/>
    <property type="match status" value="1"/>
</dbReference>
<feature type="transmembrane region" description="Helical" evidence="6">
    <location>
        <begin position="507"/>
        <end position="532"/>
    </location>
</feature>
<feature type="transmembrane region" description="Helical" evidence="6">
    <location>
        <begin position="417"/>
        <end position="441"/>
    </location>
</feature>
<keyword evidence="8" id="KW-1185">Reference proteome</keyword>
<feature type="transmembrane region" description="Helical" evidence="6">
    <location>
        <begin position="45"/>
        <end position="67"/>
    </location>
</feature>
<accession>A0A117MPG6</accession>
<feature type="transmembrane region" description="Helical" evidence="6">
    <location>
        <begin position="386"/>
        <end position="411"/>
    </location>
</feature>
<evidence type="ECO:0000256" key="2">
    <source>
        <dbReference type="ARBA" id="ARBA00022475"/>
    </source>
</evidence>
<comment type="subcellular location">
    <subcellularLocation>
        <location evidence="1">Cell membrane</location>
        <topology evidence="1">Multi-pass membrane protein</topology>
    </subcellularLocation>
</comment>
<keyword evidence="4 6" id="KW-1133">Transmembrane helix</keyword>
<dbReference type="EMBL" id="LMBR01000133">
    <property type="protein sequence ID" value="KUL28627.1"/>
    <property type="molecule type" value="Genomic_DNA"/>
</dbReference>
<feature type="transmembrane region" description="Helical" evidence="6">
    <location>
        <begin position="453"/>
        <end position="469"/>
    </location>
</feature>
<dbReference type="InterPro" id="IPR050833">
    <property type="entry name" value="Poly_Biosynth_Transport"/>
</dbReference>
<organism evidence="7 8">
    <name type="scientific">Chlorobium limicola</name>
    <dbReference type="NCBI Taxonomy" id="1092"/>
    <lineage>
        <taxon>Bacteria</taxon>
        <taxon>Pseudomonadati</taxon>
        <taxon>Chlorobiota</taxon>
        <taxon>Chlorobiia</taxon>
        <taxon>Chlorobiales</taxon>
        <taxon>Chlorobiaceae</taxon>
        <taxon>Chlorobium/Pelodictyon group</taxon>
        <taxon>Chlorobium</taxon>
    </lineage>
</organism>
<dbReference type="AlphaFoldDB" id="A0A117MPG6"/>
<evidence type="ECO:0000313" key="7">
    <source>
        <dbReference type="EMBL" id="KUL28627.1"/>
    </source>
</evidence>
<feature type="transmembrane region" description="Helical" evidence="6">
    <location>
        <begin position="88"/>
        <end position="111"/>
    </location>
</feature>
<feature type="transmembrane region" description="Helical" evidence="6">
    <location>
        <begin position="164"/>
        <end position="184"/>
    </location>
</feature>
<evidence type="ECO:0000256" key="6">
    <source>
        <dbReference type="SAM" id="Phobius"/>
    </source>
</evidence>
<sequence length="587" mass="64348">MDKNETVQKKIAGNALSGMAATSFYLVTRLLLTPFLLSHLTLEEFGLWSLCFIILSYASMGGFGVNSTYIRYTARYHAEGQEEQISRLLSTGIAYMLVFCLIFCTALVISMPLVHQIFRIAAEARASATTIIIGTAIVFSLELILGGFRFIIAGMHEIAKEKQIATFAGLLEIGAIIVLLLYGFGIMGLLYAYALRVILETLSYRKYAKTKLPHLRISTKLVNREHLKLFFVFGGKVQVLGAGGIFLTALDRLFVTAYLGLASGGLLEIGRKLPFTAKKIAESAFGPFLPAASHLEASWEKEVQNAPATRIRTYGKIALLMFAAGLTPVIFLPSVAEKLPFPSLTAAILSAGAATALFLILKKQRINDEQLKKGELRQLYLNGLRYTNIISSTIFFYLAASAMPLIIAWVGPQYREAAIIMICLSIAYAAQLSTGPGNMIFRGINRNGREFEYMLAQLVLILLWLPAAIKSCALIGAAASLAAASTTSALFFFWRSNYTFQTTFREILGHTLLPALVPLVPASLVYAATSLFPAENRLAAIITILISGTLYLLLTVAMLWIMVLTHDEKQKAGVLLRFTSISRSKNQ</sequence>
<feature type="transmembrane region" description="Helical" evidence="6">
    <location>
        <begin position="317"/>
        <end position="335"/>
    </location>
</feature>
<protein>
    <submittedName>
        <fullName evidence="7">Polysaccharide biosynthesis protein</fullName>
    </submittedName>
</protein>
<keyword evidence="5 6" id="KW-0472">Membrane</keyword>
<evidence type="ECO:0000256" key="5">
    <source>
        <dbReference type="ARBA" id="ARBA00023136"/>
    </source>
</evidence>
<name>A0A117MPG6_CHLLI</name>
<dbReference type="Proteomes" id="UP000053937">
    <property type="component" value="Unassembled WGS sequence"/>
</dbReference>
<feature type="transmembrane region" description="Helical" evidence="6">
    <location>
        <begin position="12"/>
        <end position="33"/>
    </location>
</feature>
<evidence type="ECO:0000256" key="1">
    <source>
        <dbReference type="ARBA" id="ARBA00004651"/>
    </source>
</evidence>
<gene>
    <name evidence="7" type="ORF">ASB62_05710</name>
</gene>
<proteinExistence type="predicted"/>
<feature type="transmembrane region" description="Helical" evidence="6">
    <location>
        <begin position="131"/>
        <end position="152"/>
    </location>
</feature>
<feature type="transmembrane region" description="Helical" evidence="6">
    <location>
        <begin position="341"/>
        <end position="361"/>
    </location>
</feature>
<feature type="transmembrane region" description="Helical" evidence="6">
    <location>
        <begin position="538"/>
        <end position="561"/>
    </location>
</feature>
<evidence type="ECO:0000256" key="4">
    <source>
        <dbReference type="ARBA" id="ARBA00022989"/>
    </source>
</evidence>
<feature type="transmembrane region" description="Helical" evidence="6">
    <location>
        <begin position="475"/>
        <end position="495"/>
    </location>
</feature>
<evidence type="ECO:0000256" key="3">
    <source>
        <dbReference type="ARBA" id="ARBA00022692"/>
    </source>
</evidence>